<dbReference type="RefSeq" id="WP_009992126.1">
    <property type="nucleotide sequence ID" value="NZ_CP011055.2"/>
</dbReference>
<dbReference type="GO" id="GO:0015661">
    <property type="term" value="F:L-lysine efflux transmembrane transporter activity"/>
    <property type="evidence" value="ECO:0007669"/>
    <property type="project" value="InterPro"/>
</dbReference>
<dbReference type="EMBL" id="CP033236">
    <property type="protein sequence ID" value="AZF72052.1"/>
    <property type="molecule type" value="Genomic_DNA"/>
</dbReference>
<dbReference type="Proteomes" id="UP000282269">
    <property type="component" value="Chromosome"/>
</dbReference>
<protein>
    <submittedName>
        <fullName evidence="3">Lysine exporter LysO family protein</fullName>
    </submittedName>
</protein>
<dbReference type="EMBL" id="CP050869">
    <property type="protein sequence ID" value="QPG49475.1"/>
    <property type="molecule type" value="Genomic_DNA"/>
</dbReference>
<evidence type="ECO:0000313" key="10">
    <source>
        <dbReference type="EMBL" id="AZF82494.1"/>
    </source>
</evidence>
<dbReference type="Proteomes" id="UP000269431">
    <property type="component" value="Chromosome"/>
</dbReference>
<dbReference type="KEGG" id="ssol:SULB_2918"/>
<reference evidence="3" key="5">
    <citation type="submission" date="2018-10" db="EMBL/GenBank/DDBJ databases">
        <authorList>
            <person name="McCarthy S."/>
            <person name="Gradnigo J."/>
            <person name="Johnson T."/>
            <person name="Payne S."/>
            <person name="Lipzen A."/>
            <person name="Schackwitz W."/>
            <person name="Martin J."/>
            <person name="Moriyama E."/>
            <person name="Blum P."/>
        </authorList>
    </citation>
    <scope>NUCLEOTIDE SEQUENCE</scope>
    <source>
        <strain evidence="2">SARC-B</strain>
        <strain evidence="3">SARC-C</strain>
        <strain evidence="4">SULA</strain>
    </source>
</reference>
<dbReference type="PATRIC" id="fig|2287.6.peg.3128"/>
<feature type="transmembrane region" description="Helical" evidence="1">
    <location>
        <begin position="107"/>
        <end position="124"/>
    </location>
</feature>
<evidence type="ECO:0000313" key="6">
    <source>
        <dbReference type="EMBL" id="AZF72052.1"/>
    </source>
</evidence>
<organism evidence="3 14">
    <name type="scientific">Saccharolobus solfataricus</name>
    <name type="common">Sulfolobus solfataricus</name>
    <dbReference type="NCBI Taxonomy" id="2287"/>
    <lineage>
        <taxon>Archaea</taxon>
        <taxon>Thermoproteota</taxon>
        <taxon>Thermoprotei</taxon>
        <taxon>Sulfolobales</taxon>
        <taxon>Sulfolobaceae</taxon>
        <taxon>Saccharolobus</taxon>
    </lineage>
</organism>
<dbReference type="EMBL" id="CP011055">
    <property type="protein sequence ID" value="AKA74967.1"/>
    <property type="molecule type" value="Genomic_DNA"/>
</dbReference>
<proteinExistence type="predicted"/>
<dbReference type="Proteomes" id="UP000275843">
    <property type="component" value="Chromosome"/>
</dbReference>
<feature type="transmembrane region" description="Helical" evidence="1">
    <location>
        <begin position="275"/>
        <end position="298"/>
    </location>
</feature>
<evidence type="ECO:0000313" key="23">
    <source>
        <dbReference type="Proteomes" id="UP000278715"/>
    </source>
</evidence>
<dbReference type="EMBL" id="CP033238">
    <property type="protein sequence ID" value="AZF77283.1"/>
    <property type="molecule type" value="Genomic_DNA"/>
</dbReference>
<dbReference type="Proteomes" id="UP000278715">
    <property type="component" value="Chromosome"/>
</dbReference>
<feature type="transmembrane region" description="Helical" evidence="1">
    <location>
        <begin position="59"/>
        <end position="80"/>
    </location>
</feature>
<evidence type="ECO:0000313" key="24">
    <source>
        <dbReference type="Proteomes" id="UP000282269"/>
    </source>
</evidence>
<accession>A0A0E3MDV7</accession>
<dbReference type="Proteomes" id="UP000594632">
    <property type="component" value="Chromosome"/>
</dbReference>
<evidence type="ECO:0000313" key="9">
    <source>
        <dbReference type="EMBL" id="AZF79888.1"/>
    </source>
</evidence>
<evidence type="ECO:0000313" key="11">
    <source>
        <dbReference type="EMBL" id="AZF85100.1"/>
    </source>
</evidence>
<dbReference type="EMBL" id="LT549890">
    <property type="protein sequence ID" value="SAI85873.1"/>
    <property type="molecule type" value="Genomic_DNA"/>
</dbReference>
<dbReference type="Proteomes" id="UP000273194">
    <property type="component" value="Chromosome"/>
</dbReference>
<dbReference type="Proteomes" id="UP000273443">
    <property type="component" value="Chromosome"/>
</dbReference>
<evidence type="ECO:0000313" key="7">
    <source>
        <dbReference type="EMBL" id="AZF74672.1"/>
    </source>
</evidence>
<dbReference type="GO" id="GO:0005886">
    <property type="term" value="C:plasma membrane"/>
    <property type="evidence" value="ECO:0007669"/>
    <property type="project" value="TreeGrafter"/>
</dbReference>
<dbReference type="OrthoDB" id="21422at2157"/>
<dbReference type="Proteomes" id="UP000033106">
    <property type="component" value="Chromosome"/>
</dbReference>
<feature type="transmembrane region" description="Helical" evidence="1">
    <location>
        <begin position="30"/>
        <end position="47"/>
    </location>
</feature>
<evidence type="ECO:0000313" key="12">
    <source>
        <dbReference type="EMBL" id="QPG49475.1"/>
    </source>
</evidence>
<feature type="transmembrane region" description="Helical" evidence="1">
    <location>
        <begin position="6"/>
        <end position="23"/>
    </location>
</feature>
<evidence type="ECO:0000313" key="8">
    <source>
        <dbReference type="EMBL" id="AZF77283.1"/>
    </source>
</evidence>
<sequence length="299" mass="33245">MNGSSIFFIVLYLIFLIIGKIKYVKEAERIVDIVVILLILTISYWAGEEITSNQVFSLVISSLILSIFSIIITYFSGVAIRSFNNSTKLLVKTNKEKVPNRSNRQTIIKYMLPFISGWIFGLLFHINDNIVINLVDYELYALASVLGYTMGKDVNRKVILNSSKDSLISLFITILGDIILALVIYMLHIANLTISFAIALASGWYSYVGPLVAVSSNPYLGTLAFLINFLREQLTYVLVPFLLRVKFEPRSAVAVGGATAMDTTLPLYVEVLGKEYALSAMITGVILTLIIPIILPLII</sequence>
<dbReference type="EMBL" id="CP033239">
    <property type="protein sequence ID" value="AZF79888.1"/>
    <property type="molecule type" value="Genomic_DNA"/>
</dbReference>
<dbReference type="Proteomes" id="UP000033057">
    <property type="component" value="Chromosome"/>
</dbReference>
<keyword evidence="1" id="KW-0812">Transmembrane</keyword>
<evidence type="ECO:0000313" key="2">
    <source>
        <dbReference type="EMBL" id="AKA74967.1"/>
    </source>
</evidence>
<evidence type="ECO:0000313" key="17">
    <source>
        <dbReference type="Proteomes" id="UP000076770"/>
    </source>
</evidence>
<evidence type="ECO:0000313" key="16">
    <source>
        <dbReference type="Proteomes" id="UP000033106"/>
    </source>
</evidence>
<evidence type="ECO:0000313" key="18">
    <source>
        <dbReference type="Proteomes" id="UP000267993"/>
    </source>
</evidence>
<evidence type="ECO:0000313" key="13">
    <source>
        <dbReference type="EMBL" id="SAI85873.1"/>
    </source>
</evidence>
<dbReference type="Pfam" id="PF03956">
    <property type="entry name" value="Lys_export"/>
    <property type="match status" value="1"/>
</dbReference>
<dbReference type="EMBL" id="CP011056">
    <property type="protein sequence ID" value="AKA77663.1"/>
    <property type="molecule type" value="Genomic_DNA"/>
</dbReference>
<evidence type="ECO:0000313" key="3">
    <source>
        <dbReference type="EMBL" id="AKA77663.1"/>
    </source>
</evidence>
<dbReference type="EMBL" id="CP011057">
    <property type="protein sequence ID" value="AKA80354.1"/>
    <property type="molecule type" value="Genomic_DNA"/>
</dbReference>
<dbReference type="PANTHER" id="PTHR35804:SF1">
    <property type="entry name" value="LYSINE EXPORTER LYSO"/>
    <property type="match status" value="1"/>
</dbReference>
<feature type="transmembrane region" description="Helical" evidence="1">
    <location>
        <begin position="170"/>
        <end position="201"/>
    </location>
</feature>
<keyword evidence="1" id="KW-0472">Membrane</keyword>
<dbReference type="PANTHER" id="PTHR35804">
    <property type="entry name" value="LYSINE EXPORTER LYSO"/>
    <property type="match status" value="1"/>
</dbReference>
<dbReference type="EMBL" id="CP033235">
    <property type="protein sequence ID" value="AZF69432.1"/>
    <property type="molecule type" value="Genomic_DNA"/>
</dbReference>
<dbReference type="EMBL" id="CP033241">
    <property type="protein sequence ID" value="AZF85100.1"/>
    <property type="molecule type" value="Genomic_DNA"/>
</dbReference>
<dbReference type="KEGG" id="ssof:SULC_2915"/>
<gene>
    <name evidence="12" type="ORF">HFC64_06275</name>
    <name evidence="13" type="ORF">SSOP1_2319</name>
    <name evidence="4" type="ORF">SULA_2918</name>
    <name evidence="2" type="ORF">SULB_2918</name>
    <name evidence="3" type="ORF">SULC_2915</name>
    <name evidence="5" type="ORF">SULG_14900</name>
    <name evidence="6" type="ORF">SULH_14900</name>
    <name evidence="7" type="ORF">SULI_14900</name>
    <name evidence="8" type="ORF">SULM_14830</name>
    <name evidence="9" type="ORF">SULN_14820</name>
    <name evidence="10" type="ORF">SULO_14840</name>
    <name evidence="11" type="ORF">SULZ_14905</name>
</gene>
<evidence type="ECO:0000313" key="4">
    <source>
        <dbReference type="EMBL" id="AKA80354.1"/>
    </source>
</evidence>
<dbReference type="InterPro" id="IPR005642">
    <property type="entry name" value="LysO"/>
</dbReference>
<evidence type="ECO:0000313" key="22">
    <source>
        <dbReference type="Proteomes" id="UP000275843"/>
    </source>
</evidence>
<evidence type="ECO:0000313" key="20">
    <source>
        <dbReference type="Proteomes" id="UP000273194"/>
    </source>
</evidence>
<dbReference type="KEGG" id="ssoa:SULA_2918"/>
<dbReference type="Proteomes" id="UP000267993">
    <property type="component" value="Chromosome"/>
</dbReference>
<reference evidence="17" key="2">
    <citation type="submission" date="2016-04" db="EMBL/GenBank/DDBJ databases">
        <authorList>
            <person name="Shah S.A."/>
            <person name="Garrett R.A."/>
        </authorList>
    </citation>
    <scope>NUCLEOTIDE SEQUENCE [LARGE SCALE GENOMIC DNA]</scope>
    <source>
        <strain evidence="17">ATCC 35091 / DSM 1616 / JCM 8930 / NBRC 15331 / P1</strain>
    </source>
</reference>
<keyword evidence="1" id="KW-1133">Transmembrane helix</keyword>
<dbReference type="Proteomes" id="UP000076770">
    <property type="component" value="Chromosome i"/>
</dbReference>
<reference evidence="18 19" key="4">
    <citation type="journal article" date="2018" name="Proc. Natl. Acad. Sci. U.S.A.">
        <title>Nonmutational mechanism of inheritance in the Archaeon Sulfolobus solfataricus.</title>
        <authorList>
            <person name="Payne S."/>
            <person name="McCarthy S."/>
            <person name="Johnson T."/>
            <person name="North E."/>
            <person name="Blum P."/>
        </authorList>
    </citation>
    <scope>NUCLEOTIDE SEQUENCE [LARGE SCALE GENOMIC DNA]</scope>
    <source>
        <strain evidence="6 18">SARC-H</strain>
        <strain evidence="7 22">SARC-I</strain>
        <strain evidence="9 23">SARC-N</strain>
        <strain evidence="10 24">SARC-O</strain>
        <strain evidence="11 19">SUL120</strain>
        <strain evidence="5 20">SULG</strain>
        <strain evidence="8 21">SULM</strain>
    </source>
</reference>
<evidence type="ECO:0000256" key="1">
    <source>
        <dbReference type="SAM" id="Phobius"/>
    </source>
</evidence>
<dbReference type="EMBL" id="CP033240">
    <property type="protein sequence ID" value="AZF82494.1"/>
    <property type="molecule type" value="Genomic_DNA"/>
</dbReference>
<evidence type="ECO:0000313" key="14">
    <source>
        <dbReference type="Proteomes" id="UP000033057"/>
    </source>
</evidence>
<evidence type="ECO:0000313" key="19">
    <source>
        <dbReference type="Proteomes" id="UP000269431"/>
    </source>
</evidence>
<reference evidence="12 25" key="6">
    <citation type="journal article" date="2020" name="Nat. Commun.">
        <title>The structures of two archaeal type IV pili illuminate evolutionary relationships.</title>
        <authorList>
            <person name="Wang F."/>
            <person name="Baquero D.P."/>
            <person name="Su Z."/>
            <person name="Beltran L.C."/>
            <person name="Prangishvili D."/>
            <person name="Krupovic M."/>
            <person name="Egelman E.H."/>
        </authorList>
    </citation>
    <scope>NUCLEOTIDE SEQUENCE [LARGE SCALE GENOMIC DNA]</scope>
    <source>
        <strain evidence="12 25">POZ149</strain>
    </source>
</reference>
<dbReference type="OMA" id="IFITEYK"/>
<evidence type="ECO:0000313" key="5">
    <source>
        <dbReference type="EMBL" id="AZF69432.1"/>
    </source>
</evidence>
<dbReference type="EMBL" id="CP033237">
    <property type="protein sequence ID" value="AZF74672.1"/>
    <property type="molecule type" value="Genomic_DNA"/>
</dbReference>
<name>A0A0E3MDV7_SACSO</name>
<dbReference type="GeneID" id="58783416"/>
<dbReference type="AlphaFoldDB" id="A0A0E3MDV7"/>
<reference evidence="13" key="3">
    <citation type="submission" date="2016-04" db="EMBL/GenBank/DDBJ databases">
        <authorList>
            <person name="Evans L.H."/>
            <person name="Alamgir A."/>
            <person name="Owens N."/>
            <person name="Weber N.D."/>
            <person name="Virtaneva K."/>
            <person name="Barbian K."/>
            <person name="Babar A."/>
            <person name="Rosenke K."/>
        </authorList>
    </citation>
    <scope>NUCLEOTIDE SEQUENCE</scope>
    <source>
        <strain evidence="13">P1</strain>
    </source>
</reference>
<evidence type="ECO:0000313" key="15">
    <source>
        <dbReference type="Proteomes" id="UP000033085"/>
    </source>
</evidence>
<dbReference type="Proteomes" id="UP000033085">
    <property type="component" value="Chromosome"/>
</dbReference>
<reference evidence="14 15" key="1">
    <citation type="journal article" date="2015" name="Genome Announc.">
        <title>Complete Genome Sequence of Sulfolobus solfataricus Strain 98/2 and Evolved Derivatives.</title>
        <authorList>
            <person name="McCarthy S."/>
            <person name="Gradnigo J."/>
            <person name="Johnson T."/>
            <person name="Payne S."/>
            <person name="Lipzen A."/>
            <person name="Martin J."/>
            <person name="Schackwitz W."/>
            <person name="Moriyama E."/>
            <person name="Blum P."/>
        </authorList>
    </citation>
    <scope>NUCLEOTIDE SEQUENCE [LARGE SCALE GENOMIC DNA]</scope>
    <source>
        <strain evidence="14">98/2 SULC</strain>
        <strain evidence="2">SARC-B</strain>
        <strain evidence="3">SARC-C</strain>
        <strain evidence="4 16">SULA</strain>
        <strain evidence="15">SULB</strain>
    </source>
</reference>
<dbReference type="GeneID" id="1453677"/>
<evidence type="ECO:0000313" key="25">
    <source>
        <dbReference type="Proteomes" id="UP000594632"/>
    </source>
</evidence>
<evidence type="ECO:0000313" key="21">
    <source>
        <dbReference type="Proteomes" id="UP000273443"/>
    </source>
</evidence>